<dbReference type="AlphaFoldDB" id="A0A1H9S787"/>
<evidence type="ECO:0000256" key="2">
    <source>
        <dbReference type="SAM" id="Coils"/>
    </source>
</evidence>
<keyword evidence="1" id="KW-0051">Antiviral defense</keyword>
<name>A0A1H9S787_9FIRM</name>
<dbReference type="RefSeq" id="WP_074730559.1">
    <property type="nucleotide sequence ID" value="NZ_FOGW01000010.1"/>
</dbReference>
<dbReference type="GO" id="GO:0043571">
    <property type="term" value="P:maintenance of CRISPR repeat elements"/>
    <property type="evidence" value="ECO:0007669"/>
    <property type="project" value="InterPro"/>
</dbReference>
<dbReference type="NCBIfam" id="TIGR02593">
    <property type="entry name" value="CRISPR_cas5"/>
    <property type="match status" value="1"/>
</dbReference>
<dbReference type="GO" id="GO:0051607">
    <property type="term" value="P:defense response to virus"/>
    <property type="evidence" value="ECO:0007669"/>
    <property type="project" value="UniProtKB-KW"/>
</dbReference>
<dbReference type="InterPro" id="IPR053725">
    <property type="entry name" value="CRISPR_Cas5_sf"/>
</dbReference>
<evidence type="ECO:0000256" key="1">
    <source>
        <dbReference type="ARBA" id="ARBA00023118"/>
    </source>
</evidence>
<proteinExistence type="predicted"/>
<dbReference type="Proteomes" id="UP000182471">
    <property type="component" value="Unassembled WGS sequence"/>
</dbReference>
<dbReference type="InterPro" id="IPR013422">
    <property type="entry name" value="CRISPR-assoc_prot_Cas5_N"/>
</dbReference>
<sequence length="326" mass="37786">MKTLRIILYQSQANYRREETIDNKMTYPLPPMSTVIGAVHAACGYEKYHPMDISIQGCYGSKQKRIYRYNEYLNSTMDDRGILVKMKNSSMLSQAHEIVSEALKQGASHEKEVKTVVHNRELLEEYKKLRKNRKDIDDEIKSHKNADKETLNNLKNKKKNCQAKLDNFATLNRSIKSYEVLYDVKLIIHIRADDAVVEDILKNVYNIKSIGRSEDFVDIQEAKIVELFDEIDCDEIANDSNEKKLTGYVSSKAVSEDVIIPNERSEGIRVGGTKFYLNKNYYIKNGKRIFEKKWVVYSSNYKIDDESELGDDTNVYYDGTYIVSFL</sequence>
<evidence type="ECO:0000313" key="4">
    <source>
        <dbReference type="Proteomes" id="UP000182471"/>
    </source>
</evidence>
<accession>A0A1H9S787</accession>
<gene>
    <name evidence="3" type="ORF">SAMN02910429_01143</name>
</gene>
<organism evidence="3 4">
    <name type="scientific">Lachnobacterium bovis</name>
    <dbReference type="NCBI Taxonomy" id="140626"/>
    <lineage>
        <taxon>Bacteria</taxon>
        <taxon>Bacillati</taxon>
        <taxon>Bacillota</taxon>
        <taxon>Clostridia</taxon>
        <taxon>Lachnospirales</taxon>
        <taxon>Lachnospiraceae</taxon>
        <taxon>Lachnobacterium</taxon>
    </lineage>
</organism>
<keyword evidence="4" id="KW-1185">Reference proteome</keyword>
<reference evidence="4" key="1">
    <citation type="submission" date="2016-10" db="EMBL/GenBank/DDBJ databases">
        <authorList>
            <person name="Varghese N."/>
            <person name="Submissions S."/>
        </authorList>
    </citation>
    <scope>NUCLEOTIDE SEQUENCE [LARGE SCALE GENOMIC DNA]</scope>
    <source>
        <strain evidence="4">S1b</strain>
    </source>
</reference>
<feature type="coiled-coil region" evidence="2">
    <location>
        <begin position="119"/>
        <end position="171"/>
    </location>
</feature>
<dbReference type="Pfam" id="PF09704">
    <property type="entry name" value="Cas_Cas5d"/>
    <property type="match status" value="1"/>
</dbReference>
<dbReference type="Gene3D" id="3.30.70.3120">
    <property type="match status" value="1"/>
</dbReference>
<dbReference type="EMBL" id="FOGW01000010">
    <property type="protein sequence ID" value="SER80233.1"/>
    <property type="molecule type" value="Genomic_DNA"/>
</dbReference>
<keyword evidence="2" id="KW-0175">Coiled coil</keyword>
<dbReference type="InterPro" id="IPR021124">
    <property type="entry name" value="CRISPR-assoc_prot_Cas5"/>
</dbReference>
<protein>
    <submittedName>
        <fullName evidence="3">CRISPR-associated protein Cas5t</fullName>
    </submittedName>
</protein>
<evidence type="ECO:0000313" key="3">
    <source>
        <dbReference type="EMBL" id="SER80233.1"/>
    </source>
</evidence>